<dbReference type="InterPro" id="IPR002156">
    <property type="entry name" value="RNaseH_domain"/>
</dbReference>
<dbReference type="Pfam" id="PF00078">
    <property type="entry name" value="RVT_1"/>
    <property type="match status" value="1"/>
</dbReference>
<dbReference type="GO" id="GO:0003676">
    <property type="term" value="F:nucleic acid binding"/>
    <property type="evidence" value="ECO:0007669"/>
    <property type="project" value="InterPro"/>
</dbReference>
<dbReference type="SUPFAM" id="SSF53098">
    <property type="entry name" value="Ribonuclease H-like"/>
    <property type="match status" value="2"/>
</dbReference>
<dbReference type="KEGG" id="pda:120104328"/>
<dbReference type="OrthoDB" id="784286at2759"/>
<dbReference type="PROSITE" id="PS50878">
    <property type="entry name" value="RT_POL"/>
    <property type="match status" value="1"/>
</dbReference>
<dbReference type="Gene3D" id="3.30.70.270">
    <property type="match status" value="2"/>
</dbReference>
<dbReference type="SUPFAM" id="SSF56672">
    <property type="entry name" value="DNA/RNA polymerases"/>
    <property type="match status" value="1"/>
</dbReference>
<dbReference type="Proteomes" id="UP000228380">
    <property type="component" value="Chromosome 17"/>
</dbReference>
<reference evidence="4" key="1">
    <citation type="journal article" date="2019" name="Nat. Commun.">
        <title>Genome-wide association mapping of date palm fruit traits.</title>
        <authorList>
            <person name="Hazzouri K.M."/>
            <person name="Gros-Balthazard M."/>
            <person name="Flowers J.M."/>
            <person name="Copetti D."/>
            <person name="Lemansour A."/>
            <person name="Lebrun M."/>
            <person name="Masmoudi K."/>
            <person name="Ferrand S."/>
            <person name="Dhar M.I."/>
            <person name="Fresquez Z.A."/>
            <person name="Rosas U."/>
            <person name="Zhang J."/>
            <person name="Talag J."/>
            <person name="Lee S."/>
            <person name="Kudrna D."/>
            <person name="Powell R.F."/>
            <person name="Leitch I.J."/>
            <person name="Krueger R.R."/>
            <person name="Wing R.A."/>
            <person name="Amiri K.M.A."/>
            <person name="Purugganan M.D."/>
        </authorList>
    </citation>
    <scope>NUCLEOTIDE SEQUENCE [LARGE SCALE GENOMIC DNA]</scope>
    <source>
        <strain evidence="4">cv. Khalas</strain>
    </source>
</reference>
<dbReference type="AlphaFoldDB" id="A0A8B8ZI93"/>
<accession>A0A8B8ZI93</accession>
<evidence type="ECO:0000259" key="1">
    <source>
        <dbReference type="PROSITE" id="PS50878"/>
    </source>
</evidence>
<dbReference type="InterPro" id="IPR000477">
    <property type="entry name" value="RT_dom"/>
</dbReference>
<evidence type="ECO:0000313" key="5">
    <source>
        <dbReference type="RefSeq" id="XP_038971178.1"/>
    </source>
</evidence>
<sequence>MEVYVDDMLVKSRTAECHVADLNKIFSKLRKYQMKLNPAKCAFGVALGKFLGFIVTQCGVEANPKKIRALQEMVPPKTVKEVQRLTGRVAALGRFVSRSAERCLPLFKILKRPKNFLWSEECQQAFEELRCLLASPPLLTKPQQGEVLYLYLAVSPVAVSTVLVREEDKLQKPVYYTSRVLRDAEIRYSKLKKTILALIISTQRLRPYFQAHTVAILTDQPMKQILQRSDRAGRIAKWAVELGEFDLEYRPRPAVKAQALADFIVECTLPDDPELPLIPTEERPPWVLYVDGSSTLGGSEAGLILTSPDGVVAEQALRLEFPASNNEAEYEALIARLKLAKELKAEDLRVFSDSQLVVSQVLEDFEAKEPSMQKYLQKVRELISALGSFNIQHIPRTENLRADEFSKLATSRMNELPKATVLEYLQTPSTEELEPTMCIDIEPSWMDGFVNYLQDGTLPDDELEARRIRRQAPRYILYEGKLYRRSFTSPLLKCLCPSEAKFGLPRILLSDNGRQFDNVRFREFCFELGIDHRFTSVFYPQTNGETEVTNRTILQGLKARLDRSKEQWVEDLYNVLWAYRTTFRLSTGETPFNLAYGTEAVIPLEIGLPSPRVEHYDTVSNSSQLMGNLDLIEETREAAQVRMMRYQ</sequence>
<dbReference type="Gene3D" id="3.30.420.10">
    <property type="entry name" value="Ribonuclease H-like superfamily/Ribonuclease H"/>
    <property type="match status" value="2"/>
</dbReference>
<dbReference type="InterPro" id="IPR043128">
    <property type="entry name" value="Rev_trsase/Diguanyl_cyclase"/>
</dbReference>
<reference evidence="5" key="2">
    <citation type="submission" date="2025-08" db="UniProtKB">
        <authorList>
            <consortium name="RefSeq"/>
        </authorList>
    </citation>
    <scope>IDENTIFICATION</scope>
    <source>
        <tissue evidence="5">Young leaves</tissue>
    </source>
</reference>
<dbReference type="CDD" id="cd09279">
    <property type="entry name" value="RNase_HI_like"/>
    <property type="match status" value="1"/>
</dbReference>
<gene>
    <name evidence="5" type="primary">LOC120104328</name>
</gene>
<dbReference type="InterPro" id="IPR012337">
    <property type="entry name" value="RNaseH-like_sf"/>
</dbReference>
<dbReference type="PANTHER" id="PTHR48475">
    <property type="entry name" value="RIBONUCLEASE H"/>
    <property type="match status" value="1"/>
</dbReference>
<organism evidence="4 5">
    <name type="scientific">Phoenix dactylifera</name>
    <name type="common">Date palm</name>
    <dbReference type="NCBI Taxonomy" id="42345"/>
    <lineage>
        <taxon>Eukaryota</taxon>
        <taxon>Viridiplantae</taxon>
        <taxon>Streptophyta</taxon>
        <taxon>Embryophyta</taxon>
        <taxon>Tracheophyta</taxon>
        <taxon>Spermatophyta</taxon>
        <taxon>Magnoliopsida</taxon>
        <taxon>Liliopsida</taxon>
        <taxon>Arecaceae</taxon>
        <taxon>Coryphoideae</taxon>
        <taxon>Phoeniceae</taxon>
        <taxon>Phoenix</taxon>
    </lineage>
</organism>
<evidence type="ECO:0000313" key="4">
    <source>
        <dbReference type="Proteomes" id="UP000228380"/>
    </source>
</evidence>
<keyword evidence="4" id="KW-1185">Reference proteome</keyword>
<evidence type="ECO:0000259" key="2">
    <source>
        <dbReference type="PROSITE" id="PS50879"/>
    </source>
</evidence>
<feature type="domain" description="Reverse transcriptase" evidence="1">
    <location>
        <begin position="1"/>
        <end position="55"/>
    </location>
</feature>
<proteinExistence type="predicted"/>
<dbReference type="InterPro" id="IPR043502">
    <property type="entry name" value="DNA/RNA_pol_sf"/>
</dbReference>
<dbReference type="PROSITE" id="PS50879">
    <property type="entry name" value="RNASE_H_1"/>
    <property type="match status" value="1"/>
</dbReference>
<dbReference type="InterPro" id="IPR001584">
    <property type="entry name" value="Integrase_cat-core"/>
</dbReference>
<dbReference type="InterPro" id="IPR041577">
    <property type="entry name" value="RT_RNaseH_2"/>
</dbReference>
<protein>
    <submittedName>
        <fullName evidence="5">Uncharacterized protein LOC120104328</fullName>
    </submittedName>
</protein>
<dbReference type="GO" id="GO:0015074">
    <property type="term" value="P:DNA integration"/>
    <property type="evidence" value="ECO:0007669"/>
    <property type="project" value="InterPro"/>
</dbReference>
<feature type="domain" description="Integrase catalytic" evidence="3">
    <location>
        <begin position="503"/>
        <end position="599"/>
    </location>
</feature>
<dbReference type="RefSeq" id="XP_038971178.1">
    <property type="nucleotide sequence ID" value="XM_039115250.1"/>
</dbReference>
<name>A0A8B8ZI93_PHODC</name>
<dbReference type="PANTHER" id="PTHR48475:SF2">
    <property type="entry name" value="RIBONUCLEASE H"/>
    <property type="match status" value="1"/>
</dbReference>
<dbReference type="Pfam" id="PF17919">
    <property type="entry name" value="RT_RNaseH_2"/>
    <property type="match status" value="1"/>
</dbReference>
<dbReference type="PROSITE" id="PS50994">
    <property type="entry name" value="INTEGRASE"/>
    <property type="match status" value="1"/>
</dbReference>
<evidence type="ECO:0000259" key="3">
    <source>
        <dbReference type="PROSITE" id="PS50994"/>
    </source>
</evidence>
<dbReference type="GO" id="GO:0004523">
    <property type="term" value="F:RNA-DNA hybrid ribonuclease activity"/>
    <property type="evidence" value="ECO:0007669"/>
    <property type="project" value="InterPro"/>
</dbReference>
<dbReference type="GeneID" id="120104328"/>
<dbReference type="InterPro" id="IPR036397">
    <property type="entry name" value="RNaseH_sf"/>
</dbReference>
<feature type="domain" description="RNase H type-1" evidence="2">
    <location>
        <begin position="282"/>
        <end position="415"/>
    </location>
</feature>
<dbReference type="Pfam" id="PF13456">
    <property type="entry name" value="RVT_3"/>
    <property type="match status" value="1"/>
</dbReference>